<evidence type="ECO:0000313" key="1">
    <source>
        <dbReference type="EMBL" id="OGF31061.1"/>
    </source>
</evidence>
<evidence type="ECO:0000313" key="2">
    <source>
        <dbReference type="Proteomes" id="UP000176915"/>
    </source>
</evidence>
<evidence type="ECO:0008006" key="3">
    <source>
        <dbReference type="Google" id="ProtNLM"/>
    </source>
</evidence>
<organism evidence="1 2">
    <name type="scientific">Candidatus Falkowbacteria bacterium RIFCSPLOWO2_12_FULL_45_13</name>
    <dbReference type="NCBI Taxonomy" id="1797991"/>
    <lineage>
        <taxon>Bacteria</taxon>
        <taxon>Candidatus Falkowiibacteriota</taxon>
    </lineage>
</organism>
<proteinExistence type="predicted"/>
<dbReference type="AlphaFoldDB" id="A0A1F5SXU9"/>
<protein>
    <recommendedName>
        <fullName evidence="3">H repeat-associated protein N-terminal domain-containing protein</fullName>
    </recommendedName>
</protein>
<sequence length="122" mass="14454">MLKQKSKVKLNPEWVKETRGHFKKFLKETKFPHPDRDGTRGSKFSYPEWLIMFIAILSVKCKEKAYLGIHRLTVEYWDLIAEGLKLKPLSERQLRDRLKKICHSPGKPATFIFQIFPKKILN</sequence>
<comment type="caution">
    <text evidence="1">The sequence shown here is derived from an EMBL/GenBank/DDBJ whole genome shotgun (WGS) entry which is preliminary data.</text>
</comment>
<accession>A0A1F5SXU9</accession>
<reference evidence="1 2" key="1">
    <citation type="journal article" date="2016" name="Nat. Commun.">
        <title>Thousands of microbial genomes shed light on interconnected biogeochemical processes in an aquifer system.</title>
        <authorList>
            <person name="Anantharaman K."/>
            <person name="Brown C.T."/>
            <person name="Hug L.A."/>
            <person name="Sharon I."/>
            <person name="Castelle C.J."/>
            <person name="Probst A.J."/>
            <person name="Thomas B.C."/>
            <person name="Singh A."/>
            <person name="Wilkins M.J."/>
            <person name="Karaoz U."/>
            <person name="Brodie E.L."/>
            <person name="Williams K.H."/>
            <person name="Hubbard S.S."/>
            <person name="Banfield J.F."/>
        </authorList>
    </citation>
    <scope>NUCLEOTIDE SEQUENCE [LARGE SCALE GENOMIC DNA]</scope>
</reference>
<gene>
    <name evidence="1" type="ORF">A3H09_01200</name>
</gene>
<name>A0A1F5SXU9_9BACT</name>
<dbReference type="Proteomes" id="UP000176915">
    <property type="component" value="Unassembled WGS sequence"/>
</dbReference>
<dbReference type="EMBL" id="MFFY01000034">
    <property type="protein sequence ID" value="OGF31061.1"/>
    <property type="molecule type" value="Genomic_DNA"/>
</dbReference>